<evidence type="ECO:0000256" key="3">
    <source>
        <dbReference type="ARBA" id="ARBA00022750"/>
    </source>
</evidence>
<reference evidence="10 12" key="1">
    <citation type="journal article" date="2017" name="Nature">
        <title>The sunflower genome provides insights into oil metabolism, flowering and Asterid evolution.</title>
        <authorList>
            <person name="Badouin H."/>
            <person name="Gouzy J."/>
            <person name="Grassa C.J."/>
            <person name="Murat F."/>
            <person name="Staton S.E."/>
            <person name="Cottret L."/>
            <person name="Lelandais-Briere C."/>
            <person name="Owens G.L."/>
            <person name="Carrere S."/>
            <person name="Mayjonade B."/>
            <person name="Legrand L."/>
            <person name="Gill N."/>
            <person name="Kane N.C."/>
            <person name="Bowers J.E."/>
            <person name="Hubner S."/>
            <person name="Bellec A."/>
            <person name="Berard A."/>
            <person name="Berges H."/>
            <person name="Blanchet N."/>
            <person name="Boniface M.C."/>
            <person name="Brunel D."/>
            <person name="Catrice O."/>
            <person name="Chaidir N."/>
            <person name="Claudel C."/>
            <person name="Donnadieu C."/>
            <person name="Faraut T."/>
            <person name="Fievet G."/>
            <person name="Helmstetter N."/>
            <person name="King M."/>
            <person name="Knapp S.J."/>
            <person name="Lai Z."/>
            <person name="Le Paslier M.C."/>
            <person name="Lippi Y."/>
            <person name="Lorenzon L."/>
            <person name="Mandel J.R."/>
            <person name="Marage G."/>
            <person name="Marchand G."/>
            <person name="Marquand E."/>
            <person name="Bret-Mestries E."/>
            <person name="Morien E."/>
            <person name="Nambeesan S."/>
            <person name="Nguyen T."/>
            <person name="Pegot-Espagnet P."/>
            <person name="Pouilly N."/>
            <person name="Raftis F."/>
            <person name="Sallet E."/>
            <person name="Schiex T."/>
            <person name="Thomas J."/>
            <person name="Vandecasteele C."/>
            <person name="Vares D."/>
            <person name="Vear F."/>
            <person name="Vautrin S."/>
            <person name="Crespi M."/>
            <person name="Mangin B."/>
            <person name="Burke J.M."/>
            <person name="Salse J."/>
            <person name="Munos S."/>
            <person name="Vincourt P."/>
            <person name="Rieseberg L.H."/>
            <person name="Langlade N.B."/>
        </authorList>
    </citation>
    <scope>NUCLEOTIDE SEQUENCE [LARGE SCALE GENOMIC DNA]</scope>
    <source>
        <strain evidence="12">cv. SF193</strain>
        <tissue evidence="10">Leaves</tissue>
    </source>
</reference>
<organism evidence="11 12">
    <name type="scientific">Helianthus annuus</name>
    <name type="common">Common sunflower</name>
    <dbReference type="NCBI Taxonomy" id="4232"/>
    <lineage>
        <taxon>Eukaryota</taxon>
        <taxon>Viridiplantae</taxon>
        <taxon>Streptophyta</taxon>
        <taxon>Embryophyta</taxon>
        <taxon>Tracheophyta</taxon>
        <taxon>Spermatophyta</taxon>
        <taxon>Magnoliopsida</taxon>
        <taxon>eudicotyledons</taxon>
        <taxon>Gunneridae</taxon>
        <taxon>Pentapetalae</taxon>
        <taxon>asterids</taxon>
        <taxon>campanulids</taxon>
        <taxon>Asterales</taxon>
        <taxon>Asteraceae</taxon>
        <taxon>Asteroideae</taxon>
        <taxon>Heliantheae alliance</taxon>
        <taxon>Heliantheae</taxon>
        <taxon>Helianthus</taxon>
    </lineage>
</organism>
<evidence type="ECO:0000256" key="5">
    <source>
        <dbReference type="ARBA" id="ARBA00023180"/>
    </source>
</evidence>
<dbReference type="EMBL" id="MNCJ02000322">
    <property type="protein sequence ID" value="KAF5798865.1"/>
    <property type="molecule type" value="Genomic_DNA"/>
</dbReference>
<dbReference type="EC" id="3.4.23.12" evidence="10"/>
<feature type="active site" evidence="6">
    <location>
        <position position="355"/>
    </location>
</feature>
<evidence type="ECO:0000313" key="11">
    <source>
        <dbReference type="EMBL" id="OTF97853.1"/>
    </source>
</evidence>
<dbReference type="InterPro" id="IPR032799">
    <property type="entry name" value="TAXi_C"/>
</dbReference>
<evidence type="ECO:0000256" key="8">
    <source>
        <dbReference type="SAM" id="Phobius"/>
    </source>
</evidence>
<keyword evidence="5" id="KW-0325">Glycoprotein</keyword>
<evidence type="ECO:0000256" key="6">
    <source>
        <dbReference type="PIRSR" id="PIRSR601461-1"/>
    </source>
</evidence>
<evidence type="ECO:0000256" key="4">
    <source>
        <dbReference type="ARBA" id="ARBA00022801"/>
    </source>
</evidence>
<gene>
    <name evidence="11" type="ORF">HannXRQ_Chr14g0439221</name>
    <name evidence="10" type="ORF">HanXRQr2_Chr07g0297931</name>
</gene>
<keyword evidence="8" id="KW-1133">Transmembrane helix</keyword>
<dbReference type="GO" id="GO:0006508">
    <property type="term" value="P:proteolysis"/>
    <property type="evidence" value="ECO:0007669"/>
    <property type="project" value="UniProtKB-KW"/>
</dbReference>
<proteinExistence type="inferred from homology"/>
<evidence type="ECO:0000313" key="12">
    <source>
        <dbReference type="Proteomes" id="UP000215914"/>
    </source>
</evidence>
<dbReference type="Pfam" id="PF14543">
    <property type="entry name" value="TAXi_N"/>
    <property type="match status" value="1"/>
</dbReference>
<dbReference type="PROSITE" id="PS51767">
    <property type="entry name" value="PEPTIDASE_A1"/>
    <property type="match status" value="1"/>
</dbReference>
<evidence type="ECO:0000256" key="2">
    <source>
        <dbReference type="ARBA" id="ARBA00022670"/>
    </source>
</evidence>
<dbReference type="FunFam" id="2.40.70.10:FF:000025">
    <property type="entry name" value="Aspartyl protease family protein"/>
    <property type="match status" value="1"/>
</dbReference>
<dbReference type="InterPro" id="IPR001969">
    <property type="entry name" value="Aspartic_peptidase_AS"/>
</dbReference>
<keyword evidence="4 7" id="KW-0378">Hydrolase</keyword>
<feature type="transmembrane region" description="Helical" evidence="8">
    <location>
        <begin position="119"/>
        <end position="138"/>
    </location>
</feature>
<dbReference type="InterPro" id="IPR034161">
    <property type="entry name" value="Pepsin-like_plant"/>
</dbReference>
<dbReference type="PROSITE" id="PS00141">
    <property type="entry name" value="ASP_PROTEASE"/>
    <property type="match status" value="1"/>
</dbReference>
<dbReference type="InterPro" id="IPR032861">
    <property type="entry name" value="TAXi_N"/>
</dbReference>
<dbReference type="Gramene" id="mRNA:HanXRQr2_Chr07g0297931">
    <property type="protein sequence ID" value="mRNA:HanXRQr2_Chr07g0297931"/>
    <property type="gene ID" value="HanXRQr2_Chr07g0297931"/>
</dbReference>
<dbReference type="Pfam" id="PF14541">
    <property type="entry name" value="TAXi_C"/>
    <property type="match status" value="1"/>
</dbReference>
<comment type="similarity">
    <text evidence="1 7">Belongs to the peptidase A1 family.</text>
</comment>
<dbReference type="Proteomes" id="UP000215914">
    <property type="component" value="Chromosome 14"/>
</dbReference>
<dbReference type="InterPro" id="IPR021109">
    <property type="entry name" value="Peptidase_aspartic_dom_sf"/>
</dbReference>
<name>A0A251SGI3_HELAN</name>
<dbReference type="AlphaFoldDB" id="A0A251SGI3"/>
<dbReference type="PRINTS" id="PR00792">
    <property type="entry name" value="PEPSIN"/>
</dbReference>
<keyword evidence="12" id="KW-1185">Reference proteome</keyword>
<keyword evidence="8" id="KW-0472">Membrane</keyword>
<keyword evidence="8" id="KW-0812">Transmembrane</keyword>
<dbReference type="InterPro" id="IPR001461">
    <property type="entry name" value="Aspartic_peptidase_A1"/>
</dbReference>
<feature type="domain" description="Peptidase A1" evidence="9">
    <location>
        <begin position="141"/>
        <end position="490"/>
    </location>
</feature>
<dbReference type="PANTHER" id="PTHR13683:SF817">
    <property type="entry name" value="OS07G0592200 PROTEIN"/>
    <property type="match status" value="1"/>
</dbReference>
<protein>
    <submittedName>
        <fullName evidence="10">Nepenthesin</fullName>
        <ecNumber evidence="10">3.4.23.12</ecNumber>
    </submittedName>
    <submittedName>
        <fullName evidence="11">Putative aspartic peptidase A1 family, Aspartic peptidase domain protein</fullName>
    </submittedName>
</protein>
<evidence type="ECO:0000256" key="7">
    <source>
        <dbReference type="RuleBase" id="RU000454"/>
    </source>
</evidence>
<dbReference type="EMBL" id="CM007903">
    <property type="protein sequence ID" value="OTF97853.1"/>
    <property type="molecule type" value="Genomic_DNA"/>
</dbReference>
<sequence>MHSQQIGYLPIMSRFVYAPSPFPASVSATAGAVIVWIIVLFSCNTLSFASASVVEPTTVTLLPPHASGNFGAIFVPLYPYLPNSSGDGTSRRHRRTFDVPYANARMDLYDDLLITGGKLWLFSVTEYIVMSLIFRFVVRYYSTRLWIGTPPQKFALIVDTGSSVTYVPCSTCVHCGKHQNPKFDPDSSSTYQPVKCTVDCTCDNSMTQCTYAREYAEMSSSSGVLGEDIISFGDQSDISPQRATFGCENSESGDLYTQRADGILGLGRGDLSLVDQLFHRAMIHDSFSLCYGGMDVGGGAMVLGGLIAPSGTVYAYSNPGRSPYYNVDLKEVLVAGKRLPLDPSVFDGKHGTVLDSGTTYAYIPEAAFLAFKDAIMKELHSLKQIKGPDPNYKDICFSGAGSDVSKLPENFPSVEMVFGKGHKLLLSPENYLFRHSRVSGAYCLGIFQNPKEPTTILGELFESSIVSFTGIIVRNIFVMYERENHRIGFWKTNCSELWARLIASATPDKPHSSPDISPPAPLAPPFHISPGSKVASIIFYMSLDIKYPMLESHIAELTQLIATELHVNSSQVYLSDLTYEGNGSLTIWSITPLKPAEYMSKATASDIIARIAEDEIHLPKSFGKHRISNWYIEAVPNRTWWENYRNVIIILMVFIIGFLVLTTAWLWRYRQRTNIPYRPVGSAMSQLELQTVLS</sequence>
<keyword evidence="2 7" id="KW-0645">Protease</keyword>
<dbReference type="InParanoid" id="A0A251SGI3"/>
<dbReference type="Gene3D" id="2.40.70.10">
    <property type="entry name" value="Acid Proteases"/>
    <property type="match status" value="2"/>
</dbReference>
<evidence type="ECO:0000256" key="1">
    <source>
        <dbReference type="ARBA" id="ARBA00007447"/>
    </source>
</evidence>
<reference evidence="11" key="2">
    <citation type="submission" date="2017-02" db="EMBL/GenBank/DDBJ databases">
        <title>Sunflower complete genome.</title>
        <authorList>
            <person name="Langlade N."/>
            <person name="Munos S."/>
        </authorList>
    </citation>
    <scope>NUCLEOTIDE SEQUENCE [LARGE SCALE GENOMIC DNA]</scope>
    <source>
        <tissue evidence="11">Leaves</tissue>
    </source>
</reference>
<dbReference type="GO" id="GO:0004190">
    <property type="term" value="F:aspartic-type endopeptidase activity"/>
    <property type="evidence" value="ECO:0007669"/>
    <property type="project" value="UniProtKB-KW"/>
</dbReference>
<dbReference type="InterPro" id="IPR033121">
    <property type="entry name" value="PEPTIDASE_A1"/>
</dbReference>
<accession>A0A251SGI3</accession>
<dbReference type="FunCoup" id="A0A251SGI3">
    <property type="interactions" value="1108"/>
</dbReference>
<feature type="transmembrane region" description="Helical" evidence="8">
    <location>
        <begin position="647"/>
        <end position="667"/>
    </location>
</feature>
<evidence type="ECO:0000259" key="9">
    <source>
        <dbReference type="PROSITE" id="PS51767"/>
    </source>
</evidence>
<dbReference type="SUPFAM" id="SSF50630">
    <property type="entry name" value="Acid proteases"/>
    <property type="match status" value="1"/>
</dbReference>
<evidence type="ECO:0000313" key="10">
    <source>
        <dbReference type="EMBL" id="KAF5798865.1"/>
    </source>
</evidence>
<dbReference type="OMA" id="CRYERQY"/>
<feature type="transmembrane region" description="Helical" evidence="8">
    <location>
        <begin position="21"/>
        <end position="41"/>
    </location>
</feature>
<dbReference type="PANTHER" id="PTHR13683">
    <property type="entry name" value="ASPARTYL PROTEASES"/>
    <property type="match status" value="1"/>
</dbReference>
<dbReference type="CDD" id="cd05476">
    <property type="entry name" value="pepsin_A_like_plant"/>
    <property type="match status" value="1"/>
</dbReference>
<keyword evidence="3 7" id="KW-0064">Aspartyl protease</keyword>
<feature type="active site" evidence="6">
    <location>
        <position position="159"/>
    </location>
</feature>
<reference evidence="10" key="3">
    <citation type="submission" date="2020-06" db="EMBL/GenBank/DDBJ databases">
        <title>Helianthus annuus Genome sequencing and assembly Release 2.</title>
        <authorList>
            <person name="Gouzy J."/>
            <person name="Langlade N."/>
            <person name="Munos S."/>
        </authorList>
    </citation>
    <scope>NUCLEOTIDE SEQUENCE</scope>
    <source>
        <tissue evidence="10">Leaves</tissue>
    </source>
</reference>